<feature type="transmembrane region" description="Helical" evidence="12">
    <location>
        <begin position="291"/>
        <end position="311"/>
    </location>
</feature>
<dbReference type="GO" id="GO:0008270">
    <property type="term" value="F:zinc ion binding"/>
    <property type="evidence" value="ECO:0007669"/>
    <property type="project" value="UniProtKB-KW"/>
</dbReference>
<evidence type="ECO:0000313" key="14">
    <source>
        <dbReference type="EMBL" id="RDH86617.1"/>
    </source>
</evidence>
<evidence type="ECO:0000256" key="3">
    <source>
        <dbReference type="ARBA" id="ARBA00012483"/>
    </source>
</evidence>
<keyword evidence="7" id="KW-0863">Zinc-finger</keyword>
<keyword evidence="8" id="KW-0833">Ubl conjugation pathway</keyword>
<evidence type="ECO:0000256" key="11">
    <source>
        <dbReference type="ARBA" id="ARBA00023136"/>
    </source>
</evidence>
<dbReference type="GO" id="GO:0005509">
    <property type="term" value="F:calcium ion binding"/>
    <property type="evidence" value="ECO:0007669"/>
    <property type="project" value="InterPro"/>
</dbReference>
<comment type="caution">
    <text evidence="14">The sequence shown here is derived from an EMBL/GenBank/DDBJ whole genome shotgun (WGS) entry which is preliminary data.</text>
</comment>
<dbReference type="GO" id="GO:0016567">
    <property type="term" value="P:protein ubiquitination"/>
    <property type="evidence" value="ECO:0007669"/>
    <property type="project" value="InterPro"/>
</dbReference>
<gene>
    <name evidence="14" type="ORF">DIZ78_06835</name>
</gene>
<evidence type="ECO:0000256" key="6">
    <source>
        <dbReference type="ARBA" id="ARBA00022723"/>
    </source>
</evidence>
<accession>A0A370DNW8</accession>
<dbReference type="Pfam" id="PF12483">
    <property type="entry name" value="GIDE"/>
    <property type="match status" value="1"/>
</dbReference>
<dbReference type="GO" id="GO:0061630">
    <property type="term" value="F:ubiquitin protein ligase activity"/>
    <property type="evidence" value="ECO:0007669"/>
    <property type="project" value="UniProtKB-EC"/>
</dbReference>
<feature type="domain" description="EF-hand" evidence="13">
    <location>
        <begin position="214"/>
        <end position="249"/>
    </location>
</feature>
<evidence type="ECO:0000256" key="2">
    <source>
        <dbReference type="ARBA" id="ARBA00004141"/>
    </source>
</evidence>
<keyword evidence="10 12" id="KW-1133">Transmembrane helix</keyword>
<dbReference type="PROSITE" id="PS00018">
    <property type="entry name" value="EF_HAND_1"/>
    <property type="match status" value="1"/>
</dbReference>
<keyword evidence="11 12" id="KW-0472">Membrane</keyword>
<protein>
    <recommendedName>
        <fullName evidence="3">RING-type E3 ubiquitin transferase</fullName>
        <ecNumber evidence="3">2.3.2.27</ecNumber>
    </recommendedName>
</protein>
<sequence>MSADLLAMSTLEFSVWAGALSLLSLTALFFSFRNLIRARVIEDTPTSRIRSAHQGYVELNGKAAAMKGEPIITPLTHSPCCWFRFKIERKGEKGWRTVRQGGSEGLFLLKDESGECIVDPDGADVTPSEKNVWYGSNSLPQTGPATGGLDYNSSTTLFGLQLNIRSYRMGSHYRYTEETIYPGDPLYAIGLFKSIGEANWLAMRQDMVRERLRQWKQDRAGLLARFDRDGNGEIDMDEWESARRKAEREVASEQVQEDQQSLHTLSRPDSSRPFLISSSAEFTLVKHYRRFAFGFIAGFFLLGGASTWMLATRFAA</sequence>
<keyword evidence="5 12" id="KW-0812">Transmembrane</keyword>
<reference evidence="14 15" key="1">
    <citation type="journal article" date="2018" name="ISME J.">
        <title>Endosymbiont genomes yield clues of tubeworm success.</title>
        <authorList>
            <person name="Li Y."/>
            <person name="Liles M.R."/>
            <person name="Halanych K.M."/>
        </authorList>
    </citation>
    <scope>NUCLEOTIDE SEQUENCE [LARGE SCALE GENOMIC DNA]</scope>
    <source>
        <strain evidence="14">A1462</strain>
    </source>
</reference>
<keyword evidence="15" id="KW-1185">Reference proteome</keyword>
<feature type="transmembrane region" description="Helical" evidence="12">
    <location>
        <begin position="13"/>
        <end position="32"/>
    </location>
</feature>
<dbReference type="GO" id="GO:0016020">
    <property type="term" value="C:membrane"/>
    <property type="evidence" value="ECO:0007669"/>
    <property type="project" value="UniProtKB-SubCell"/>
</dbReference>
<dbReference type="PROSITE" id="PS50222">
    <property type="entry name" value="EF_HAND_2"/>
    <property type="match status" value="1"/>
</dbReference>
<dbReference type="InterPro" id="IPR022170">
    <property type="entry name" value="MUL1-like"/>
</dbReference>
<keyword evidence="9" id="KW-0862">Zinc</keyword>
<dbReference type="InterPro" id="IPR002048">
    <property type="entry name" value="EF_hand_dom"/>
</dbReference>
<dbReference type="Proteomes" id="UP000254771">
    <property type="component" value="Unassembled WGS sequence"/>
</dbReference>
<evidence type="ECO:0000313" key="15">
    <source>
        <dbReference type="Proteomes" id="UP000254771"/>
    </source>
</evidence>
<keyword evidence="4" id="KW-0808">Transferase</keyword>
<evidence type="ECO:0000256" key="9">
    <source>
        <dbReference type="ARBA" id="ARBA00022833"/>
    </source>
</evidence>
<dbReference type="AlphaFoldDB" id="A0A370DNW8"/>
<dbReference type="EC" id="2.3.2.27" evidence="3"/>
<proteinExistence type="predicted"/>
<evidence type="ECO:0000256" key="8">
    <source>
        <dbReference type="ARBA" id="ARBA00022786"/>
    </source>
</evidence>
<dbReference type="EMBL" id="QFXE01000008">
    <property type="protein sequence ID" value="RDH86617.1"/>
    <property type="molecule type" value="Genomic_DNA"/>
</dbReference>
<organism evidence="14 15">
    <name type="scientific">endosymbiont of Escarpia spicata</name>
    <dbReference type="NCBI Taxonomy" id="2200908"/>
    <lineage>
        <taxon>Bacteria</taxon>
        <taxon>Pseudomonadati</taxon>
        <taxon>Pseudomonadota</taxon>
        <taxon>Gammaproteobacteria</taxon>
        <taxon>sulfur-oxidizing symbionts</taxon>
    </lineage>
</organism>
<evidence type="ECO:0000256" key="7">
    <source>
        <dbReference type="ARBA" id="ARBA00022771"/>
    </source>
</evidence>
<keyword evidence="6" id="KW-0479">Metal-binding</keyword>
<name>A0A370DNW8_9GAMM</name>
<comment type="catalytic activity">
    <reaction evidence="1">
        <text>S-ubiquitinyl-[E2 ubiquitin-conjugating enzyme]-L-cysteine + [acceptor protein]-L-lysine = [E2 ubiquitin-conjugating enzyme]-L-cysteine + N(6)-ubiquitinyl-[acceptor protein]-L-lysine.</text>
        <dbReference type="EC" id="2.3.2.27"/>
    </reaction>
</comment>
<evidence type="ECO:0000256" key="12">
    <source>
        <dbReference type="SAM" id="Phobius"/>
    </source>
</evidence>
<comment type="subcellular location">
    <subcellularLocation>
        <location evidence="2">Membrane</location>
        <topology evidence="2">Multi-pass membrane protein</topology>
    </subcellularLocation>
</comment>
<evidence type="ECO:0000256" key="1">
    <source>
        <dbReference type="ARBA" id="ARBA00000900"/>
    </source>
</evidence>
<dbReference type="InterPro" id="IPR018247">
    <property type="entry name" value="EF_Hand_1_Ca_BS"/>
</dbReference>
<evidence type="ECO:0000256" key="4">
    <source>
        <dbReference type="ARBA" id="ARBA00022679"/>
    </source>
</evidence>
<evidence type="ECO:0000259" key="13">
    <source>
        <dbReference type="PROSITE" id="PS50222"/>
    </source>
</evidence>
<evidence type="ECO:0000256" key="5">
    <source>
        <dbReference type="ARBA" id="ARBA00022692"/>
    </source>
</evidence>
<evidence type="ECO:0000256" key="10">
    <source>
        <dbReference type="ARBA" id="ARBA00022989"/>
    </source>
</evidence>